<dbReference type="Pfam" id="PF00701">
    <property type="entry name" value="DHDPS"/>
    <property type="match status" value="1"/>
</dbReference>
<reference evidence="6 7" key="1">
    <citation type="journal article" date="2012" name="J. Bacteriol.">
        <title>Genome sequence of a novel nicotine-degrading strain, Pseudomonas geniculata N1.</title>
        <authorList>
            <person name="Tang H."/>
            <person name="Yu H."/>
            <person name="Tai C."/>
            <person name="Huang K."/>
            <person name="Liu Y."/>
            <person name="Wang L."/>
            <person name="Yao Y."/>
            <person name="Wu G."/>
            <person name="Xu P."/>
        </authorList>
    </citation>
    <scope>NUCLEOTIDE SEQUENCE [LARGE SCALE GENOMIC DNA]</scope>
    <source>
        <strain evidence="6 7">N1</strain>
    </source>
</reference>
<dbReference type="InterPro" id="IPR002220">
    <property type="entry name" value="DapA-like"/>
</dbReference>
<dbReference type="AlphaFoldDB" id="A0A0L8A816"/>
<accession>A0A0L8A816</accession>
<proteinExistence type="inferred from homology"/>
<comment type="similarity">
    <text evidence="1 3">Belongs to the DapA family.</text>
</comment>
<comment type="caution">
    <text evidence="6">The sequence shown here is derived from an EMBL/GenBank/DDBJ whole genome shotgun (WGS) entry which is preliminary data.</text>
</comment>
<dbReference type="InterPro" id="IPR013785">
    <property type="entry name" value="Aldolase_TIM"/>
</dbReference>
<feature type="active site" description="Schiff-base intermediate with substrate" evidence="4">
    <location>
        <position position="159"/>
    </location>
</feature>
<dbReference type="OrthoDB" id="199953at2"/>
<dbReference type="PIRSF" id="PIRSF001365">
    <property type="entry name" value="DHDPS"/>
    <property type="match status" value="1"/>
</dbReference>
<feature type="active site" description="Proton donor/acceptor" evidence="4">
    <location>
        <position position="131"/>
    </location>
</feature>
<dbReference type="PRINTS" id="PR00146">
    <property type="entry name" value="DHPICSNTHASE"/>
</dbReference>
<evidence type="ECO:0000256" key="4">
    <source>
        <dbReference type="PIRSR" id="PIRSR001365-1"/>
    </source>
</evidence>
<evidence type="ECO:0000256" key="3">
    <source>
        <dbReference type="PIRNR" id="PIRNR001365"/>
    </source>
</evidence>
<dbReference type="Proteomes" id="UP000036890">
    <property type="component" value="Unassembled WGS sequence"/>
</dbReference>
<dbReference type="SMART" id="SM01130">
    <property type="entry name" value="DHDPS"/>
    <property type="match status" value="1"/>
</dbReference>
<evidence type="ECO:0000313" key="6">
    <source>
        <dbReference type="EMBL" id="KOE98445.1"/>
    </source>
</evidence>
<sequence length="296" mass="30571">MFNGLSAFPLTPLSEAGIDFRAFAHLIERLADSGVDSMGVLGSTGSYAYLEKPERKRVLREALAHAGGVPVIAGIGALRTRDVLALALDAEDAGAAGLLLAPVSYQPLKDHEVQALFETVCAAVRTPICVYDNPGTTHFRFSDALHGRIATLPNIASIKIPRLADDPAEAAARVAALRACVPAHVTLGVSGDASAVRGLLAGCDGWYSVTAGLFPEVALQIVRAVGNGDAGGAMALSARLAPLWSLYDRFGGIRVMACAAALLGLCGQNCLPLPLQGLRGGEREEVAAVLGGLGLL</sequence>
<dbReference type="GO" id="GO:0008840">
    <property type="term" value="F:4-hydroxy-tetrahydrodipicolinate synthase activity"/>
    <property type="evidence" value="ECO:0007669"/>
    <property type="project" value="TreeGrafter"/>
</dbReference>
<dbReference type="Gene3D" id="3.20.20.70">
    <property type="entry name" value="Aldolase class I"/>
    <property type="match status" value="1"/>
</dbReference>
<gene>
    <name evidence="6" type="ORF">W7K_15280</name>
</gene>
<name>A0A0L8A816_9GAMM</name>
<dbReference type="CDD" id="cd00408">
    <property type="entry name" value="DHDPS-like"/>
    <property type="match status" value="1"/>
</dbReference>
<evidence type="ECO:0000313" key="7">
    <source>
        <dbReference type="Proteomes" id="UP000036890"/>
    </source>
</evidence>
<protein>
    <submittedName>
        <fullName evidence="6">Dihydrodipicolinate synthase</fullName>
    </submittedName>
</protein>
<dbReference type="RefSeq" id="WP_010482624.1">
    <property type="nucleotide sequence ID" value="NZ_AJLO02000029.1"/>
</dbReference>
<dbReference type="SUPFAM" id="SSF51569">
    <property type="entry name" value="Aldolase"/>
    <property type="match status" value="1"/>
</dbReference>
<evidence type="ECO:0000256" key="5">
    <source>
        <dbReference type="PIRSR" id="PIRSR001365-2"/>
    </source>
</evidence>
<dbReference type="PANTHER" id="PTHR12128:SF66">
    <property type="entry name" value="4-HYDROXY-2-OXOGLUTARATE ALDOLASE, MITOCHONDRIAL"/>
    <property type="match status" value="1"/>
</dbReference>
<evidence type="ECO:0000256" key="2">
    <source>
        <dbReference type="ARBA" id="ARBA00023239"/>
    </source>
</evidence>
<keyword evidence="2 3" id="KW-0456">Lyase</keyword>
<dbReference type="EMBL" id="AJLO02000029">
    <property type="protein sequence ID" value="KOE98445.1"/>
    <property type="molecule type" value="Genomic_DNA"/>
</dbReference>
<feature type="binding site" evidence="5">
    <location>
        <position position="44"/>
    </location>
    <ligand>
        <name>pyruvate</name>
        <dbReference type="ChEBI" id="CHEBI:15361"/>
    </ligand>
</feature>
<organism evidence="6 7">
    <name type="scientific">Stenotrophomonas geniculata N1</name>
    <dbReference type="NCBI Taxonomy" id="1167641"/>
    <lineage>
        <taxon>Bacteria</taxon>
        <taxon>Pseudomonadati</taxon>
        <taxon>Pseudomonadota</taxon>
        <taxon>Gammaproteobacteria</taxon>
        <taxon>Lysobacterales</taxon>
        <taxon>Lysobacteraceae</taxon>
        <taxon>Stenotrophomonas</taxon>
    </lineage>
</organism>
<dbReference type="PANTHER" id="PTHR12128">
    <property type="entry name" value="DIHYDRODIPICOLINATE SYNTHASE"/>
    <property type="match status" value="1"/>
</dbReference>
<evidence type="ECO:0000256" key="1">
    <source>
        <dbReference type="ARBA" id="ARBA00007592"/>
    </source>
</evidence>